<name>A0A1L9S5K9_9EURO</name>
<feature type="non-terminal residue" evidence="3">
    <location>
        <position position="1"/>
    </location>
</feature>
<keyword evidence="4" id="KW-1185">Reference proteome</keyword>
<organism evidence="3 4">
    <name type="scientific">Penicilliopsis zonata CBS 506.65</name>
    <dbReference type="NCBI Taxonomy" id="1073090"/>
    <lineage>
        <taxon>Eukaryota</taxon>
        <taxon>Fungi</taxon>
        <taxon>Dikarya</taxon>
        <taxon>Ascomycota</taxon>
        <taxon>Pezizomycotina</taxon>
        <taxon>Eurotiomycetes</taxon>
        <taxon>Eurotiomycetidae</taxon>
        <taxon>Eurotiales</taxon>
        <taxon>Aspergillaceae</taxon>
        <taxon>Penicilliopsis</taxon>
    </lineage>
</organism>
<evidence type="ECO:0000259" key="2">
    <source>
        <dbReference type="Pfam" id="PF24883"/>
    </source>
</evidence>
<evidence type="ECO:0000313" key="4">
    <source>
        <dbReference type="Proteomes" id="UP000184188"/>
    </source>
</evidence>
<feature type="domain" description="Nephrocystin 3-like N-terminal" evidence="2">
    <location>
        <begin position="14"/>
        <end position="96"/>
    </location>
</feature>
<dbReference type="AlphaFoldDB" id="A0A1L9S5K9"/>
<dbReference type="RefSeq" id="XP_022576953.1">
    <property type="nucleotide sequence ID" value="XM_022730132.1"/>
</dbReference>
<evidence type="ECO:0000313" key="3">
    <source>
        <dbReference type="EMBL" id="OJJ42443.1"/>
    </source>
</evidence>
<dbReference type="VEuPathDB" id="FungiDB:ASPZODRAFT_76834"/>
<evidence type="ECO:0000256" key="1">
    <source>
        <dbReference type="ARBA" id="ARBA00022737"/>
    </source>
</evidence>
<dbReference type="PANTHER" id="PTHR10039">
    <property type="entry name" value="AMELOGENIN"/>
    <property type="match status" value="1"/>
</dbReference>
<reference evidence="4" key="1">
    <citation type="journal article" date="2017" name="Genome Biol.">
        <title>Comparative genomics reveals high biological diversity and specific adaptations in the industrially and medically important fungal genus Aspergillus.</title>
        <authorList>
            <person name="de Vries R.P."/>
            <person name="Riley R."/>
            <person name="Wiebenga A."/>
            <person name="Aguilar-Osorio G."/>
            <person name="Amillis S."/>
            <person name="Uchima C.A."/>
            <person name="Anderluh G."/>
            <person name="Asadollahi M."/>
            <person name="Askin M."/>
            <person name="Barry K."/>
            <person name="Battaglia E."/>
            <person name="Bayram O."/>
            <person name="Benocci T."/>
            <person name="Braus-Stromeyer S.A."/>
            <person name="Caldana C."/>
            <person name="Canovas D."/>
            <person name="Cerqueira G.C."/>
            <person name="Chen F."/>
            <person name="Chen W."/>
            <person name="Choi C."/>
            <person name="Clum A."/>
            <person name="Dos Santos R.A."/>
            <person name="Damasio A.R."/>
            <person name="Diallinas G."/>
            <person name="Emri T."/>
            <person name="Fekete E."/>
            <person name="Flipphi M."/>
            <person name="Freyberg S."/>
            <person name="Gallo A."/>
            <person name="Gournas C."/>
            <person name="Habgood R."/>
            <person name="Hainaut M."/>
            <person name="Harispe M.L."/>
            <person name="Henrissat B."/>
            <person name="Hilden K.S."/>
            <person name="Hope R."/>
            <person name="Hossain A."/>
            <person name="Karabika E."/>
            <person name="Karaffa L."/>
            <person name="Karanyi Z."/>
            <person name="Krasevec N."/>
            <person name="Kuo A."/>
            <person name="Kusch H."/>
            <person name="LaButti K."/>
            <person name="Lagendijk E.L."/>
            <person name="Lapidus A."/>
            <person name="Levasseur A."/>
            <person name="Lindquist E."/>
            <person name="Lipzen A."/>
            <person name="Logrieco A.F."/>
            <person name="MacCabe A."/>
            <person name="Maekelae M.R."/>
            <person name="Malavazi I."/>
            <person name="Melin P."/>
            <person name="Meyer V."/>
            <person name="Mielnichuk N."/>
            <person name="Miskei M."/>
            <person name="Molnar A.P."/>
            <person name="Mule G."/>
            <person name="Ngan C.Y."/>
            <person name="Orejas M."/>
            <person name="Orosz E."/>
            <person name="Ouedraogo J.P."/>
            <person name="Overkamp K.M."/>
            <person name="Park H.-S."/>
            <person name="Perrone G."/>
            <person name="Piumi F."/>
            <person name="Punt P.J."/>
            <person name="Ram A.F."/>
            <person name="Ramon A."/>
            <person name="Rauscher S."/>
            <person name="Record E."/>
            <person name="Riano-Pachon D.M."/>
            <person name="Robert V."/>
            <person name="Roehrig J."/>
            <person name="Ruller R."/>
            <person name="Salamov A."/>
            <person name="Salih N.S."/>
            <person name="Samson R.A."/>
            <person name="Sandor E."/>
            <person name="Sanguinetti M."/>
            <person name="Schuetze T."/>
            <person name="Sepcic K."/>
            <person name="Shelest E."/>
            <person name="Sherlock G."/>
            <person name="Sophianopoulou V."/>
            <person name="Squina F.M."/>
            <person name="Sun H."/>
            <person name="Susca A."/>
            <person name="Todd R.B."/>
            <person name="Tsang A."/>
            <person name="Unkles S.E."/>
            <person name="van de Wiele N."/>
            <person name="van Rossen-Uffink D."/>
            <person name="Oliveira J.V."/>
            <person name="Vesth T.C."/>
            <person name="Visser J."/>
            <person name="Yu J.-H."/>
            <person name="Zhou M."/>
            <person name="Andersen M.R."/>
            <person name="Archer D.B."/>
            <person name="Baker S.E."/>
            <person name="Benoit I."/>
            <person name="Brakhage A.A."/>
            <person name="Braus G.H."/>
            <person name="Fischer R."/>
            <person name="Frisvad J.C."/>
            <person name="Goldman G.H."/>
            <person name="Houbraken J."/>
            <person name="Oakley B."/>
            <person name="Pocsi I."/>
            <person name="Scazzocchio C."/>
            <person name="Seiboth B."/>
            <person name="vanKuyk P.A."/>
            <person name="Wortman J."/>
            <person name="Dyer P.S."/>
            <person name="Grigoriev I.V."/>
        </authorList>
    </citation>
    <scope>NUCLEOTIDE SEQUENCE [LARGE SCALE GENOMIC DNA]</scope>
    <source>
        <strain evidence="4">CBS 506.65</strain>
    </source>
</reference>
<dbReference type="STRING" id="1073090.A0A1L9S5K9"/>
<accession>A0A1L9S5K9</accession>
<sequence length="360" mass="40210">VLSKLPTVDAAAFDSHADEYTADPAIVNKNLREQFTQLILKPLEAVDSGGYQKTIVLVLDALDECDNDNEIKLIIHLISLAKSLTSVRLRAFVTSRPEVPVRLGFHAIQGKYEHLILEEIPAPVIEQDIQVFLQDELANIKEEHNSQARIEDRLPQDWPGIRITRDLVQMAVPLFIFAATVCRFIADPVWSDPSGQLEKILECREMGRLEATYNPILAQLRASSNADQTALVAEFRTIVGSIVLLAEPLSATSLSLILDIPRSIRCQKDSCPAGKTLSQGHACLYWVYHVEQSGEHLIDGHEVDIFLKTHFLHWLEALSLLGRMTESMRMINTLQGLLVKIIVLTVSPDQHPLPSLSLLI</sequence>
<dbReference type="OrthoDB" id="1577640at2759"/>
<gene>
    <name evidence="3" type="ORF">ASPZODRAFT_76834</name>
</gene>
<dbReference type="PANTHER" id="PTHR10039:SF14">
    <property type="entry name" value="NACHT DOMAIN-CONTAINING PROTEIN"/>
    <property type="match status" value="1"/>
</dbReference>
<dbReference type="Pfam" id="PF24883">
    <property type="entry name" value="NPHP3_N"/>
    <property type="match status" value="1"/>
</dbReference>
<dbReference type="InterPro" id="IPR056884">
    <property type="entry name" value="NPHP3-like_N"/>
</dbReference>
<protein>
    <recommendedName>
        <fullName evidence="2">Nephrocystin 3-like N-terminal domain-containing protein</fullName>
    </recommendedName>
</protein>
<proteinExistence type="predicted"/>
<dbReference type="EMBL" id="KV878359">
    <property type="protein sequence ID" value="OJJ42443.1"/>
    <property type="molecule type" value="Genomic_DNA"/>
</dbReference>
<keyword evidence="1" id="KW-0677">Repeat</keyword>
<dbReference type="GeneID" id="34616596"/>
<dbReference type="Proteomes" id="UP000184188">
    <property type="component" value="Unassembled WGS sequence"/>
</dbReference>